<dbReference type="InterPro" id="IPR029515">
    <property type="entry name" value="Liprin"/>
</dbReference>
<accession>A0A183NST8</accession>
<dbReference type="AlphaFoldDB" id="A0A183NST8"/>
<dbReference type="Proteomes" id="UP000269396">
    <property type="component" value="Unassembled WGS sequence"/>
</dbReference>
<organism evidence="2 3">
    <name type="scientific">Schistosoma mattheei</name>
    <dbReference type="NCBI Taxonomy" id="31246"/>
    <lineage>
        <taxon>Eukaryota</taxon>
        <taxon>Metazoa</taxon>
        <taxon>Spiralia</taxon>
        <taxon>Lophotrochozoa</taxon>
        <taxon>Platyhelminthes</taxon>
        <taxon>Trematoda</taxon>
        <taxon>Digenea</taxon>
        <taxon>Strigeidida</taxon>
        <taxon>Schistosomatoidea</taxon>
        <taxon>Schistosomatidae</taxon>
        <taxon>Schistosoma</taxon>
    </lineage>
</organism>
<dbReference type="EMBL" id="UZAL01026901">
    <property type="protein sequence ID" value="VDP27407.1"/>
    <property type="molecule type" value="Genomic_DNA"/>
</dbReference>
<keyword evidence="3" id="KW-1185">Reference proteome</keyword>
<protein>
    <submittedName>
        <fullName evidence="2">Uncharacterized protein</fullName>
    </submittedName>
</protein>
<reference evidence="2 3" key="1">
    <citation type="submission" date="2018-11" db="EMBL/GenBank/DDBJ databases">
        <authorList>
            <consortium name="Pathogen Informatics"/>
        </authorList>
    </citation>
    <scope>NUCLEOTIDE SEQUENCE [LARGE SCALE GENOMIC DNA]</scope>
    <source>
        <strain>Denwood</strain>
        <strain evidence="3">Zambia</strain>
    </source>
</reference>
<dbReference type="STRING" id="31246.A0A183NST8"/>
<sequence>MADGETVCSEMDILNSSSNYSMNTTTGSTSPSMTGLGSEVEVLKALKSLFEHHKVLDEKVHNRLRVSQNKVTDLENELFELKRSKINNSSTENTFNNNNIHRTMISSETQVDKDFIKDDDTDIKNNLDQIQNLSLEGKLYFDSNYYLYLFLLKFGNILKLDNFFLETLYFNLVNMCYIKSTILFEKCLIIEDLSICTKFVNHFVDVLLYTYIYLISLINHFIRYLY</sequence>
<proteinExistence type="predicted"/>
<dbReference type="GO" id="GO:0050808">
    <property type="term" value="P:synapse organization"/>
    <property type="evidence" value="ECO:0007669"/>
    <property type="project" value="TreeGrafter"/>
</dbReference>
<evidence type="ECO:0000313" key="3">
    <source>
        <dbReference type="Proteomes" id="UP000269396"/>
    </source>
</evidence>
<dbReference type="GO" id="GO:0048786">
    <property type="term" value="C:presynaptic active zone"/>
    <property type="evidence" value="ECO:0007669"/>
    <property type="project" value="TreeGrafter"/>
</dbReference>
<name>A0A183NST8_9TREM</name>
<evidence type="ECO:0000256" key="1">
    <source>
        <dbReference type="ARBA" id="ARBA00022737"/>
    </source>
</evidence>
<evidence type="ECO:0000313" key="2">
    <source>
        <dbReference type="EMBL" id="VDP27407.1"/>
    </source>
</evidence>
<gene>
    <name evidence="2" type="ORF">SMTD_LOCUS5174</name>
</gene>
<dbReference type="PANTHER" id="PTHR12587:SF20">
    <property type="entry name" value="LIPRIN-ALPHA, ISOFORM E"/>
    <property type="match status" value="1"/>
</dbReference>
<dbReference type="PANTHER" id="PTHR12587">
    <property type="entry name" value="LAR INTERACTING PROTEIN LIP -RELATED PROTEIN"/>
    <property type="match status" value="1"/>
</dbReference>
<keyword evidence="1" id="KW-0677">Repeat</keyword>